<comment type="subcellular location">
    <subcellularLocation>
        <location evidence="1">Secreted</location>
        <location evidence="1">Cell wall</location>
    </subcellularLocation>
</comment>
<dbReference type="Pfam" id="PF00295">
    <property type="entry name" value="Glyco_hydro_28"/>
    <property type="match status" value="1"/>
</dbReference>
<dbReference type="EMBL" id="CACVBM020000754">
    <property type="protein sequence ID" value="CAA7022967.1"/>
    <property type="molecule type" value="Genomic_DNA"/>
</dbReference>
<dbReference type="InterPro" id="IPR011050">
    <property type="entry name" value="Pectin_lyase_fold/virulence"/>
</dbReference>
<keyword evidence="7" id="KW-0961">Cell wall biogenesis/degradation</keyword>
<dbReference type="EMBL" id="CACVBM020000754">
    <property type="protein sequence ID" value="CAA7022966.1"/>
    <property type="molecule type" value="Genomic_DNA"/>
</dbReference>
<dbReference type="SMART" id="SM00710">
    <property type="entry name" value="PbH1"/>
    <property type="match status" value="5"/>
</dbReference>
<dbReference type="AlphaFoldDB" id="A0A6D2IA16"/>
<keyword evidence="4" id="KW-0964">Secreted</keyword>
<evidence type="ECO:0000256" key="2">
    <source>
        <dbReference type="ARBA" id="ARBA00008834"/>
    </source>
</evidence>
<dbReference type="InterPro" id="IPR000743">
    <property type="entry name" value="Glyco_hydro_28"/>
</dbReference>
<evidence type="ECO:0000256" key="8">
    <source>
        <dbReference type="PROSITE-ProRule" id="PRU10052"/>
    </source>
</evidence>
<sequence length="397" mass="42184">MGSYLGISTILVLCLLGFSANAEIFTVPGAPGSDITAALLKAFTSACQAPAPSKVVIPKGEFKLGEIEMTGPCKAPIEVTLQGTVKADGGSVVGKDRWVVFQKINGFKLNGGGTFDGEGNAAWRTNNCHKTFECKKLPMSVRFDFVDNADIRDITSIDAKNFHINVISGKNMTFDNIKINAPAESPNTDGIHLGRCTDVKILNTKIATGDDCISVGDEMTNLLIEGVTCGPGHGISIGSLGRYNWEKNVNGVTVKKCTLIGTDNGVRIKTWPSAACTTTASGIHFEDITLDNVLNPVIIDQEYCPHNQCNKAKPSTIKLVDVSFKNIKGTSKTKEAVKLLCSKGFPCQNVEIGNIDIKYTGADGPAVFQCSNVVPKLTGVQNPKACTGPVTMPPGQD</sequence>
<dbReference type="InterPro" id="IPR012334">
    <property type="entry name" value="Pectin_lyas_fold"/>
</dbReference>
<comment type="similarity">
    <text evidence="2 9">Belongs to the glycosyl hydrolase 28 family.</text>
</comment>
<accession>A0A6D2IA16</accession>
<evidence type="ECO:0000256" key="1">
    <source>
        <dbReference type="ARBA" id="ARBA00004191"/>
    </source>
</evidence>
<dbReference type="InterPro" id="IPR006626">
    <property type="entry name" value="PbH1"/>
</dbReference>
<evidence type="ECO:0000256" key="4">
    <source>
        <dbReference type="ARBA" id="ARBA00022525"/>
    </source>
</evidence>
<feature type="chain" id="PRO_5036384179" description="Polygalacturonase" evidence="10">
    <location>
        <begin position="23"/>
        <end position="397"/>
    </location>
</feature>
<keyword evidence="10" id="KW-0732">Signal</keyword>
<keyword evidence="6 9" id="KW-0326">Glycosidase</keyword>
<keyword evidence="5 9" id="KW-0378">Hydrolase</keyword>
<evidence type="ECO:0000313" key="12">
    <source>
        <dbReference type="EMBL" id="CAA7022967.1"/>
    </source>
</evidence>
<feature type="active site" evidence="8">
    <location>
        <position position="233"/>
    </location>
</feature>
<dbReference type="GO" id="GO:0005975">
    <property type="term" value="P:carbohydrate metabolic process"/>
    <property type="evidence" value="ECO:0007669"/>
    <property type="project" value="InterPro"/>
</dbReference>
<dbReference type="OrthoDB" id="1054415at2759"/>
<evidence type="ECO:0008006" key="14">
    <source>
        <dbReference type="Google" id="ProtNLM"/>
    </source>
</evidence>
<proteinExistence type="inferred from homology"/>
<evidence type="ECO:0000256" key="5">
    <source>
        <dbReference type="ARBA" id="ARBA00022801"/>
    </source>
</evidence>
<dbReference type="Gene3D" id="2.160.20.10">
    <property type="entry name" value="Single-stranded right-handed beta-helix, Pectin lyase-like"/>
    <property type="match status" value="1"/>
</dbReference>
<evidence type="ECO:0000256" key="10">
    <source>
        <dbReference type="SAM" id="SignalP"/>
    </source>
</evidence>
<evidence type="ECO:0000313" key="13">
    <source>
        <dbReference type="Proteomes" id="UP000467841"/>
    </source>
</evidence>
<feature type="signal peptide" evidence="10">
    <location>
        <begin position="1"/>
        <end position="22"/>
    </location>
</feature>
<reference evidence="11 13" key="1">
    <citation type="submission" date="2020-01" db="EMBL/GenBank/DDBJ databases">
        <authorList>
            <person name="Mishra B."/>
        </authorList>
    </citation>
    <scope>NUCLEOTIDE SEQUENCE [LARGE SCALE GENOMIC DNA]</scope>
</reference>
<evidence type="ECO:0000256" key="9">
    <source>
        <dbReference type="RuleBase" id="RU361169"/>
    </source>
</evidence>
<evidence type="ECO:0000256" key="7">
    <source>
        <dbReference type="ARBA" id="ARBA00023316"/>
    </source>
</evidence>
<dbReference type="PANTHER" id="PTHR31375">
    <property type="match status" value="1"/>
</dbReference>
<evidence type="ECO:0000256" key="3">
    <source>
        <dbReference type="ARBA" id="ARBA00022512"/>
    </source>
</evidence>
<protein>
    <recommendedName>
        <fullName evidence="14">Polygalacturonase</fullName>
    </recommendedName>
</protein>
<evidence type="ECO:0000313" key="11">
    <source>
        <dbReference type="EMBL" id="CAA7022966.1"/>
    </source>
</evidence>
<dbReference type="Proteomes" id="UP000467841">
    <property type="component" value="Unassembled WGS sequence"/>
</dbReference>
<dbReference type="PROSITE" id="PS00502">
    <property type="entry name" value="POLYGALACTURONASE"/>
    <property type="match status" value="1"/>
</dbReference>
<dbReference type="FunFam" id="2.160.20.10:FF:000004">
    <property type="entry name" value="Pectin lyase-like superfamily protein"/>
    <property type="match status" value="1"/>
</dbReference>
<evidence type="ECO:0000256" key="6">
    <source>
        <dbReference type="ARBA" id="ARBA00023295"/>
    </source>
</evidence>
<gene>
    <name evidence="11" type="ORF">MERR_LOCUS10201</name>
    <name evidence="12" type="ORF">MERR_LOCUS10202</name>
</gene>
<dbReference type="SUPFAM" id="SSF51126">
    <property type="entry name" value="Pectin lyase-like"/>
    <property type="match status" value="1"/>
</dbReference>
<organism evidence="11 13">
    <name type="scientific">Microthlaspi erraticum</name>
    <dbReference type="NCBI Taxonomy" id="1685480"/>
    <lineage>
        <taxon>Eukaryota</taxon>
        <taxon>Viridiplantae</taxon>
        <taxon>Streptophyta</taxon>
        <taxon>Embryophyta</taxon>
        <taxon>Tracheophyta</taxon>
        <taxon>Spermatophyta</taxon>
        <taxon>Magnoliopsida</taxon>
        <taxon>eudicotyledons</taxon>
        <taxon>Gunneridae</taxon>
        <taxon>Pentapetalae</taxon>
        <taxon>rosids</taxon>
        <taxon>malvids</taxon>
        <taxon>Brassicales</taxon>
        <taxon>Brassicaceae</taxon>
        <taxon>Coluteocarpeae</taxon>
        <taxon>Microthlaspi</taxon>
    </lineage>
</organism>
<name>A0A6D2IA16_9BRAS</name>
<keyword evidence="13" id="KW-1185">Reference proteome</keyword>
<dbReference type="GO" id="GO:0004650">
    <property type="term" value="F:polygalacturonase activity"/>
    <property type="evidence" value="ECO:0007669"/>
    <property type="project" value="InterPro"/>
</dbReference>
<dbReference type="GO" id="GO:0071555">
    <property type="term" value="P:cell wall organization"/>
    <property type="evidence" value="ECO:0007669"/>
    <property type="project" value="UniProtKB-KW"/>
</dbReference>
<keyword evidence="3" id="KW-0134">Cell wall</keyword>